<proteinExistence type="predicted"/>
<evidence type="ECO:0000256" key="1">
    <source>
        <dbReference type="SAM" id="Phobius"/>
    </source>
</evidence>
<feature type="transmembrane region" description="Helical" evidence="1">
    <location>
        <begin position="131"/>
        <end position="153"/>
    </location>
</feature>
<keyword evidence="1" id="KW-0472">Membrane</keyword>
<evidence type="ECO:0000313" key="3">
    <source>
        <dbReference type="Proteomes" id="UP000316747"/>
    </source>
</evidence>
<feature type="transmembrane region" description="Helical" evidence="1">
    <location>
        <begin position="29"/>
        <end position="47"/>
    </location>
</feature>
<dbReference type="EMBL" id="VFPM01000001">
    <property type="protein sequence ID" value="TQM64019.1"/>
    <property type="molecule type" value="Genomic_DNA"/>
</dbReference>
<feature type="transmembrane region" description="Helical" evidence="1">
    <location>
        <begin position="200"/>
        <end position="220"/>
    </location>
</feature>
<feature type="transmembrane region" description="Helical" evidence="1">
    <location>
        <begin position="84"/>
        <end position="104"/>
    </location>
</feature>
<name>A0A543I0A6_9MICO</name>
<feature type="transmembrane region" description="Helical" evidence="1">
    <location>
        <begin position="254"/>
        <end position="273"/>
    </location>
</feature>
<keyword evidence="1" id="KW-0812">Transmembrane</keyword>
<gene>
    <name evidence="2" type="ORF">FBY41_0377</name>
</gene>
<organism evidence="2 3">
    <name type="scientific">Humibacillus xanthopallidus</name>
    <dbReference type="NCBI Taxonomy" id="412689"/>
    <lineage>
        <taxon>Bacteria</taxon>
        <taxon>Bacillati</taxon>
        <taxon>Actinomycetota</taxon>
        <taxon>Actinomycetes</taxon>
        <taxon>Micrococcales</taxon>
        <taxon>Intrasporangiaceae</taxon>
        <taxon>Humibacillus</taxon>
    </lineage>
</organism>
<accession>A0A543I0A6</accession>
<reference evidence="2 3" key="1">
    <citation type="submission" date="2019-06" db="EMBL/GenBank/DDBJ databases">
        <title>Genome sequencing of plant associated microbes to promote plant fitness in Sorghum bicolor and Oryza sativa.</title>
        <authorList>
            <person name="Coleman-Derr D."/>
        </authorList>
    </citation>
    <scope>NUCLEOTIDE SEQUENCE [LARGE SCALE GENOMIC DNA]</scope>
    <source>
        <strain evidence="2 3">KV-663</strain>
    </source>
</reference>
<comment type="caution">
    <text evidence="2">The sequence shown here is derived from an EMBL/GenBank/DDBJ whole genome shotgun (WGS) entry which is preliminary data.</text>
</comment>
<dbReference type="AlphaFoldDB" id="A0A543I0A6"/>
<protein>
    <submittedName>
        <fullName evidence="2">Uncharacterized protein</fullName>
    </submittedName>
</protein>
<evidence type="ECO:0000313" key="2">
    <source>
        <dbReference type="EMBL" id="TQM64019.1"/>
    </source>
</evidence>
<feature type="transmembrane region" description="Helical" evidence="1">
    <location>
        <begin position="53"/>
        <end position="72"/>
    </location>
</feature>
<dbReference type="Proteomes" id="UP000316747">
    <property type="component" value="Unassembled WGS sequence"/>
</dbReference>
<keyword evidence="3" id="KW-1185">Reference proteome</keyword>
<feature type="transmembrane region" description="Helical" evidence="1">
    <location>
        <begin position="6"/>
        <end position="22"/>
    </location>
</feature>
<sequence>MGSAVTWLSIVLIGLGVGDLVRSSSWSRARLVAHITTPVVVAVVAVLTDVDAWPDVIALMLALGVAAAWMELSRRTQRTGHGALAALGTFAVLVAGLIGFSGAASTPGGPVASWLSWADLPGTTTPSPARLLVLAGLVAFNIATANVIVRLVLLAIGALRPDMVAAAASPAGLSPASPAPPGQPADRLKGGRLLGPMERLVILGLGLVGEFGAAGIVIAAKGLLRFPEIQAAARNNAAGGYTGGPAGIDDVTEYFLVGSFVSWLIALASLALAA</sequence>
<keyword evidence="1" id="KW-1133">Transmembrane helix</keyword>